<keyword evidence="3" id="KW-0520">NAD</keyword>
<dbReference type="InterPro" id="IPR006140">
    <property type="entry name" value="D-isomer_DH_NAD-bd"/>
</dbReference>
<evidence type="ECO:0000259" key="4">
    <source>
        <dbReference type="Pfam" id="PF02826"/>
    </source>
</evidence>
<reference evidence="5 6" key="1">
    <citation type="submission" date="2011-04" db="EMBL/GenBank/DDBJ databases">
        <title>The Genome Sequence of Clostridium citroniae WAL-19142.</title>
        <authorList>
            <consortium name="The Broad Institute Genome Sequencing Platform"/>
            <person name="Earl A."/>
            <person name="Ward D."/>
            <person name="Feldgarden M."/>
            <person name="Gevers D."/>
            <person name="Warren Y.A."/>
            <person name="Tyrrell K.L."/>
            <person name="Citron D.M."/>
            <person name="Goldstein E.J."/>
            <person name="Daigneault M."/>
            <person name="Allen-Vercoe E."/>
            <person name="Young S.K."/>
            <person name="Zeng Q."/>
            <person name="Gargeya S."/>
            <person name="Fitzgerald M."/>
            <person name="Haas B."/>
            <person name="Abouelleil A."/>
            <person name="Alvarado L."/>
            <person name="Arachchi H.M."/>
            <person name="Berlin A."/>
            <person name="Brown A."/>
            <person name="Chapman S.B."/>
            <person name="Chen Z."/>
            <person name="Dunbar C."/>
            <person name="Freedman E."/>
            <person name="Gearin G."/>
            <person name="Gellesch M."/>
            <person name="Goldberg J."/>
            <person name="Griggs A."/>
            <person name="Gujja S."/>
            <person name="Heilman E.R."/>
            <person name="Heiman D."/>
            <person name="Howarth C."/>
            <person name="Larson L."/>
            <person name="Lui A."/>
            <person name="MacDonald P.J."/>
            <person name="Mehta T."/>
            <person name="Montmayeur A."/>
            <person name="Murphy C."/>
            <person name="Neiman D."/>
            <person name="Pearson M."/>
            <person name="Priest M."/>
            <person name="Roberts A."/>
            <person name="Saif S."/>
            <person name="Shea T."/>
            <person name="Shenoy N."/>
            <person name="Sisk P."/>
            <person name="Stolte C."/>
            <person name="Sykes S."/>
            <person name="White J."/>
            <person name="Yandava C."/>
            <person name="Wortman J."/>
            <person name="Nusbaum C."/>
            <person name="Birren B."/>
        </authorList>
    </citation>
    <scope>NUCLEOTIDE SEQUENCE [LARGE SCALE GENOMIC DNA]</scope>
    <source>
        <strain evidence="5 6">WAL-19142</strain>
    </source>
</reference>
<evidence type="ECO:0000256" key="2">
    <source>
        <dbReference type="ARBA" id="ARBA00023002"/>
    </source>
</evidence>
<dbReference type="Proteomes" id="UP000037392">
    <property type="component" value="Unassembled WGS sequence"/>
</dbReference>
<dbReference type="AlphaFoldDB" id="A0A0J9BR75"/>
<dbReference type="PATRIC" id="fig|742734.4.peg.5013"/>
<comment type="caution">
    <text evidence="5">The sequence shown here is derived from an EMBL/GenBank/DDBJ whole genome shotgun (WGS) entry which is preliminary data.</text>
</comment>
<dbReference type="SUPFAM" id="SSF51735">
    <property type="entry name" value="NAD(P)-binding Rossmann-fold domains"/>
    <property type="match status" value="1"/>
</dbReference>
<comment type="similarity">
    <text evidence="1">Belongs to the D-isomer specific 2-hydroxyacid dehydrogenase family.</text>
</comment>
<gene>
    <name evidence="5" type="ORF">HMPREF9470_04679</name>
</gene>
<dbReference type="PANTHER" id="PTHR43761:SF1">
    <property type="entry name" value="D-ISOMER SPECIFIC 2-HYDROXYACID DEHYDROGENASE CATALYTIC DOMAIN-CONTAINING PROTEIN-RELATED"/>
    <property type="match status" value="1"/>
</dbReference>
<dbReference type="EMBL" id="ADLK01000036">
    <property type="protein sequence ID" value="KMW14649.1"/>
    <property type="molecule type" value="Genomic_DNA"/>
</dbReference>
<evidence type="ECO:0000313" key="6">
    <source>
        <dbReference type="Proteomes" id="UP000037392"/>
    </source>
</evidence>
<dbReference type="CDD" id="cd12171">
    <property type="entry name" value="2-Hacid_dh_10"/>
    <property type="match status" value="1"/>
</dbReference>
<accession>A0A0J9BR75</accession>
<dbReference type="FunFam" id="3.40.50.720:FF:000203">
    <property type="entry name" value="D-3-phosphoglycerate dehydrogenase (SerA)"/>
    <property type="match status" value="1"/>
</dbReference>
<name>A0A0J9BR75_9FIRM</name>
<dbReference type="InterPro" id="IPR036291">
    <property type="entry name" value="NAD(P)-bd_dom_sf"/>
</dbReference>
<protein>
    <recommendedName>
        <fullName evidence="4">D-isomer specific 2-hydroxyacid dehydrogenase NAD-binding domain-containing protein</fullName>
    </recommendedName>
</protein>
<dbReference type="GeneID" id="93164377"/>
<sequence>MDKKKVLIIQDFSMNEAAVGKYDFLKEYDVELDVVQDAHDISKDEFMNRFLTFETKGPDALPVNVEMVEKMRDAHIVISHFSPVSTVAIEKAENLETICILRSGVENVDLKAASRKGVKVSNAPGRLAVVVSEFTVGMICAETKNIARAHANMMKGVWENRYYNSEYATTLGKRNIGLVGYGTIGTRVAGMMASFGANILVYDPYTPEDKIQEDGYEPVGLNELCSRSDVISIHYRLTPETKNMIGGEQFGLMKPHAFLINSARAGLVDEECLIDALKNHRIGGAALDVFHEEPLGPDSPYLKMDNVTLTPHIAGTASNSDELTFDIMEHTLRHYFETGEWMHVVN</sequence>
<organism evidence="5 6">
    <name type="scientific">[Clostridium] citroniae WAL-19142</name>
    <dbReference type="NCBI Taxonomy" id="742734"/>
    <lineage>
        <taxon>Bacteria</taxon>
        <taxon>Bacillati</taxon>
        <taxon>Bacillota</taxon>
        <taxon>Clostridia</taxon>
        <taxon>Lachnospirales</taxon>
        <taxon>Lachnospiraceae</taxon>
        <taxon>Enterocloster</taxon>
    </lineage>
</organism>
<evidence type="ECO:0000256" key="3">
    <source>
        <dbReference type="ARBA" id="ARBA00023027"/>
    </source>
</evidence>
<dbReference type="Gene3D" id="3.40.50.720">
    <property type="entry name" value="NAD(P)-binding Rossmann-like Domain"/>
    <property type="match status" value="2"/>
</dbReference>
<proteinExistence type="inferred from homology"/>
<keyword evidence="2" id="KW-0560">Oxidoreductase</keyword>
<dbReference type="Pfam" id="PF02826">
    <property type="entry name" value="2-Hacid_dh_C"/>
    <property type="match status" value="1"/>
</dbReference>
<dbReference type="OrthoDB" id="9805416at2"/>
<dbReference type="PANTHER" id="PTHR43761">
    <property type="entry name" value="D-ISOMER SPECIFIC 2-HYDROXYACID DEHYDROGENASE FAMILY PROTEIN (AFU_ORTHOLOGUE AFUA_1G13630)"/>
    <property type="match status" value="1"/>
</dbReference>
<dbReference type="RefSeq" id="WP_045091916.1">
    <property type="nucleotide sequence ID" value="NZ_KQ235883.1"/>
</dbReference>
<dbReference type="GO" id="GO:0016616">
    <property type="term" value="F:oxidoreductase activity, acting on the CH-OH group of donors, NAD or NADP as acceptor"/>
    <property type="evidence" value="ECO:0007669"/>
    <property type="project" value="InterPro"/>
</dbReference>
<feature type="domain" description="D-isomer specific 2-hydroxyacid dehydrogenase NAD-binding" evidence="4">
    <location>
        <begin position="137"/>
        <end position="314"/>
    </location>
</feature>
<evidence type="ECO:0000256" key="1">
    <source>
        <dbReference type="ARBA" id="ARBA00005854"/>
    </source>
</evidence>
<dbReference type="InterPro" id="IPR050418">
    <property type="entry name" value="D-iso_2-hydroxyacid_DH_PdxB"/>
</dbReference>
<dbReference type="SUPFAM" id="SSF52283">
    <property type="entry name" value="Formate/glycerate dehydrogenase catalytic domain-like"/>
    <property type="match status" value="1"/>
</dbReference>
<dbReference type="GO" id="GO:0051287">
    <property type="term" value="F:NAD binding"/>
    <property type="evidence" value="ECO:0007669"/>
    <property type="project" value="InterPro"/>
</dbReference>
<evidence type="ECO:0000313" key="5">
    <source>
        <dbReference type="EMBL" id="KMW14649.1"/>
    </source>
</evidence>